<reference evidence="2" key="1">
    <citation type="submission" date="2020-08" db="EMBL/GenBank/DDBJ databases">
        <authorList>
            <person name="Uke A."/>
            <person name="Chhe C."/>
            <person name="Baramee S."/>
            <person name="Kosugi A."/>
        </authorList>
    </citation>
    <scope>NUCLEOTIDE SEQUENCE</scope>
    <source>
        <strain evidence="2">DA-C8</strain>
    </source>
</reference>
<dbReference type="AlphaFoldDB" id="A0A916VFG2"/>
<gene>
    <name evidence="2" type="ORF">PRECH8_15680</name>
</gene>
<keyword evidence="3" id="KW-1185">Reference proteome</keyword>
<protein>
    <recommendedName>
        <fullName evidence="1">Cyclic-phosphate processing Receiver domain-containing protein</fullName>
    </recommendedName>
</protein>
<reference evidence="2" key="2">
    <citation type="journal article" date="2021" name="Data Brief">
        <title>Draft genome sequence data of the facultative, thermophilic, xylanolytic bacterium Paenibacillus sp. strain DA-C8.</title>
        <authorList>
            <person name="Chhe C."/>
            <person name="Uke A."/>
            <person name="Baramee S."/>
            <person name="Ungkulpasvich U."/>
            <person name="Tachaapaikoon C."/>
            <person name="Pason P."/>
            <person name="Waeonukul R."/>
            <person name="Ratanakhanokchai K."/>
            <person name="Kosugi A."/>
        </authorList>
    </citation>
    <scope>NUCLEOTIDE SEQUENCE</scope>
    <source>
        <strain evidence="2">DA-C8</strain>
    </source>
</reference>
<organism evidence="2 3">
    <name type="scientific">Insulibacter thermoxylanivorax</name>
    <dbReference type="NCBI Taxonomy" id="2749268"/>
    <lineage>
        <taxon>Bacteria</taxon>
        <taxon>Bacillati</taxon>
        <taxon>Bacillota</taxon>
        <taxon>Bacilli</taxon>
        <taxon>Bacillales</taxon>
        <taxon>Paenibacillaceae</taxon>
        <taxon>Insulibacter</taxon>
    </lineage>
</organism>
<name>A0A916VFG2_9BACL</name>
<evidence type="ECO:0000313" key="2">
    <source>
        <dbReference type="EMBL" id="GFR38272.1"/>
    </source>
</evidence>
<dbReference type="InterPro" id="IPR046909">
    <property type="entry name" value="cREC_REC"/>
</dbReference>
<comment type="caution">
    <text evidence="2">The sequence shown here is derived from an EMBL/GenBank/DDBJ whole genome shotgun (WGS) entry which is preliminary data.</text>
</comment>
<proteinExistence type="predicted"/>
<feature type="domain" description="Cyclic-phosphate processing Receiver" evidence="1">
    <location>
        <begin position="2"/>
        <end position="85"/>
    </location>
</feature>
<accession>A0A916VFG2</accession>
<dbReference type="Pfam" id="PF20274">
    <property type="entry name" value="cREC_REC"/>
    <property type="match status" value="1"/>
</dbReference>
<dbReference type="Proteomes" id="UP000654993">
    <property type="component" value="Unassembled WGS sequence"/>
</dbReference>
<evidence type="ECO:0000259" key="1">
    <source>
        <dbReference type="Pfam" id="PF20274"/>
    </source>
</evidence>
<dbReference type="RefSeq" id="WP_200966517.1">
    <property type="nucleotide sequence ID" value="NZ_BMAQ01000014.1"/>
</dbReference>
<evidence type="ECO:0000313" key="3">
    <source>
        <dbReference type="Proteomes" id="UP000654993"/>
    </source>
</evidence>
<dbReference type="EMBL" id="BMAQ01000014">
    <property type="protein sequence ID" value="GFR38272.1"/>
    <property type="molecule type" value="Genomic_DNA"/>
</dbReference>
<sequence length="112" mass="12678">MINVYLDDFRPCPQGFVLARNVEECIELLKNYDVNILSLDHDLGFGQPTGYDLVVQMVENGYYANEIYLHSSSASGRMSMYRLLQAHKPDHVVVYEHPMPAEVLKRVSTGGS</sequence>